<dbReference type="NCBIfam" id="TIGR03883">
    <property type="entry name" value="DUF2342_F420"/>
    <property type="match status" value="1"/>
</dbReference>
<reference evidence="2 3" key="1">
    <citation type="submission" date="2021-03" db="EMBL/GenBank/DDBJ databases">
        <title>Sequencing the genomes of 1000 actinobacteria strains.</title>
        <authorList>
            <person name="Klenk H.-P."/>
        </authorList>
    </citation>
    <scope>NUCLEOTIDE SEQUENCE [LARGE SCALE GENOMIC DNA]</scope>
    <source>
        <strain evidence="2 3">DSM 45256</strain>
    </source>
</reference>
<dbReference type="EMBL" id="JAGINU010000001">
    <property type="protein sequence ID" value="MBP2365319.1"/>
    <property type="molecule type" value="Genomic_DNA"/>
</dbReference>
<evidence type="ECO:0000313" key="3">
    <source>
        <dbReference type="Proteomes" id="UP001519295"/>
    </source>
</evidence>
<name>A0ABS4VP15_9PSEU</name>
<protein>
    <submittedName>
        <fullName evidence="2">Coenzyme F420 biosynthesis associated uncharacterized protein</fullName>
    </submittedName>
</protein>
<evidence type="ECO:0000313" key="2">
    <source>
        <dbReference type="EMBL" id="MBP2365319.1"/>
    </source>
</evidence>
<dbReference type="SUPFAM" id="SSF55486">
    <property type="entry name" value="Metalloproteases ('zincins'), catalytic domain"/>
    <property type="match status" value="1"/>
</dbReference>
<dbReference type="Proteomes" id="UP001519295">
    <property type="component" value="Unassembled WGS sequence"/>
</dbReference>
<dbReference type="PANTHER" id="PTHR39420:SF1">
    <property type="entry name" value="HYDROLASE"/>
    <property type="match status" value="1"/>
</dbReference>
<dbReference type="PANTHER" id="PTHR39420">
    <property type="match status" value="1"/>
</dbReference>
<dbReference type="InterPro" id="IPR018766">
    <property type="entry name" value="Zinicin_2"/>
</dbReference>
<organism evidence="2 3">
    <name type="scientific">Pseudonocardia parietis</name>
    <dbReference type="NCBI Taxonomy" id="570936"/>
    <lineage>
        <taxon>Bacteria</taxon>
        <taxon>Bacillati</taxon>
        <taxon>Actinomycetota</taxon>
        <taxon>Actinomycetes</taxon>
        <taxon>Pseudonocardiales</taxon>
        <taxon>Pseudonocardiaceae</taxon>
        <taxon>Pseudonocardia</taxon>
    </lineage>
</organism>
<evidence type="ECO:0000256" key="1">
    <source>
        <dbReference type="SAM" id="MobiDB-lite"/>
    </source>
</evidence>
<dbReference type="Gene3D" id="1.20.150.30">
    <property type="entry name" value="Zincin-like metallopeptidase, N-terminal domain"/>
    <property type="match status" value="1"/>
</dbReference>
<feature type="region of interest" description="Disordered" evidence="1">
    <location>
        <begin position="1"/>
        <end position="25"/>
    </location>
</feature>
<keyword evidence="3" id="KW-1185">Reference proteome</keyword>
<proteinExistence type="predicted"/>
<dbReference type="NCBIfam" id="TIGR03624">
    <property type="entry name" value="putative hydrolase"/>
    <property type="match status" value="1"/>
</dbReference>
<dbReference type="InterPro" id="IPR022454">
    <property type="entry name" value="CHP03883_F420-assoc"/>
</dbReference>
<sequence length="365" mass="38865">MHPDATGPATVTDHAPAATRRDGGGLPVNWSLAATTATRLMPAGPRTSPAAARELVERLRVDSARAEEHVREVTGLGTGLPLLPADVLDRSAWARAAVEGMDVLTSGADLPASPWPVRTATAAGSGVQLGALLAYMGARVLGQYDPFGGPGGAGRLMVVAPNVHAATAALDVDGEQFGLWVCLHEATHRLQFTAVPWLRDHFAGLVTSLLSLQEPDTEKLGRLPDAIRALRGEDGHKADVLALVELLQGPEQRAVLDRLLALSTLLEGHADHVMDAVGPDVVPDVAVIRRRFTERRRGGGVVDRLLRALLGVEAKMRQYAVGAAFCREVEREAGMAGLNRAWESPETLPTRTELTDAQAWLRRVG</sequence>
<dbReference type="Pfam" id="PF10103">
    <property type="entry name" value="Zincin_2"/>
    <property type="match status" value="1"/>
</dbReference>
<gene>
    <name evidence="2" type="ORF">JOF36_001015</name>
</gene>
<comment type="caution">
    <text evidence="2">The sequence shown here is derived from an EMBL/GenBank/DDBJ whole genome shotgun (WGS) entry which is preliminary data.</text>
</comment>
<dbReference type="RefSeq" id="WP_210025245.1">
    <property type="nucleotide sequence ID" value="NZ_JAGINU010000001.1"/>
</dbReference>
<accession>A0ABS4VP15</accession>
<dbReference type="InterPro" id="IPR042271">
    <property type="entry name" value="Zinicin_2_N"/>
</dbReference>